<name>A0AAV4CN75_9GAST</name>
<dbReference type="GO" id="GO:0070888">
    <property type="term" value="F:E-box binding"/>
    <property type="evidence" value="ECO:0007669"/>
    <property type="project" value="TreeGrafter"/>
</dbReference>
<evidence type="ECO:0000256" key="1">
    <source>
        <dbReference type="SAM" id="MobiDB-lite"/>
    </source>
</evidence>
<evidence type="ECO:0000313" key="3">
    <source>
        <dbReference type="EMBL" id="GFO33347.1"/>
    </source>
</evidence>
<dbReference type="InterPro" id="IPR036638">
    <property type="entry name" value="HLH_DNA-bd_sf"/>
</dbReference>
<dbReference type="GO" id="GO:0000981">
    <property type="term" value="F:DNA-binding transcription factor activity, RNA polymerase II-specific"/>
    <property type="evidence" value="ECO:0007669"/>
    <property type="project" value="TreeGrafter"/>
</dbReference>
<accession>A0AAV4CN75</accession>
<protein>
    <submittedName>
        <fullName evidence="3">Oligodendrocyte transcription factor</fullName>
    </submittedName>
</protein>
<dbReference type="Gene3D" id="4.10.280.10">
    <property type="entry name" value="Helix-loop-helix DNA-binding domain"/>
    <property type="match status" value="1"/>
</dbReference>
<comment type="caution">
    <text evidence="3">The sequence shown here is derived from an EMBL/GenBank/DDBJ whole genome shotgun (WGS) entry which is preliminary data.</text>
</comment>
<dbReference type="SUPFAM" id="SSF47459">
    <property type="entry name" value="HLH, helix-loop-helix DNA-binding domain"/>
    <property type="match status" value="1"/>
</dbReference>
<dbReference type="EMBL" id="BLXT01006771">
    <property type="protein sequence ID" value="GFO33347.1"/>
    <property type="molecule type" value="Genomic_DNA"/>
</dbReference>
<feature type="compositionally biased region" description="Polar residues" evidence="1">
    <location>
        <begin position="390"/>
        <end position="400"/>
    </location>
</feature>
<dbReference type="GO" id="GO:0061564">
    <property type="term" value="P:axon development"/>
    <property type="evidence" value="ECO:0007669"/>
    <property type="project" value="TreeGrafter"/>
</dbReference>
<evidence type="ECO:0000259" key="2">
    <source>
        <dbReference type="PROSITE" id="PS50888"/>
    </source>
</evidence>
<dbReference type="InterPro" id="IPR011598">
    <property type="entry name" value="bHLH_dom"/>
</dbReference>
<dbReference type="InterPro" id="IPR050359">
    <property type="entry name" value="bHLH_transcription_factors"/>
</dbReference>
<dbReference type="GO" id="GO:0005634">
    <property type="term" value="C:nucleus"/>
    <property type="evidence" value="ECO:0007669"/>
    <property type="project" value="TreeGrafter"/>
</dbReference>
<reference evidence="3 4" key="1">
    <citation type="journal article" date="2021" name="Elife">
        <title>Chloroplast acquisition without the gene transfer in kleptoplastic sea slugs, Plakobranchus ocellatus.</title>
        <authorList>
            <person name="Maeda T."/>
            <person name="Takahashi S."/>
            <person name="Yoshida T."/>
            <person name="Shimamura S."/>
            <person name="Takaki Y."/>
            <person name="Nagai Y."/>
            <person name="Toyoda A."/>
            <person name="Suzuki Y."/>
            <person name="Arimoto A."/>
            <person name="Ishii H."/>
            <person name="Satoh N."/>
            <person name="Nishiyama T."/>
            <person name="Hasebe M."/>
            <person name="Maruyama T."/>
            <person name="Minagawa J."/>
            <person name="Obokata J."/>
            <person name="Shigenobu S."/>
        </authorList>
    </citation>
    <scope>NUCLEOTIDE SEQUENCE [LARGE SCALE GENOMIC DNA]</scope>
</reference>
<dbReference type="Pfam" id="PF00010">
    <property type="entry name" value="HLH"/>
    <property type="match status" value="1"/>
</dbReference>
<organism evidence="3 4">
    <name type="scientific">Plakobranchus ocellatus</name>
    <dbReference type="NCBI Taxonomy" id="259542"/>
    <lineage>
        <taxon>Eukaryota</taxon>
        <taxon>Metazoa</taxon>
        <taxon>Spiralia</taxon>
        <taxon>Lophotrochozoa</taxon>
        <taxon>Mollusca</taxon>
        <taxon>Gastropoda</taxon>
        <taxon>Heterobranchia</taxon>
        <taxon>Euthyneura</taxon>
        <taxon>Panpulmonata</taxon>
        <taxon>Sacoglossa</taxon>
        <taxon>Placobranchoidea</taxon>
        <taxon>Plakobranchidae</taxon>
        <taxon>Plakobranchus</taxon>
    </lineage>
</organism>
<dbReference type="SMART" id="SM00353">
    <property type="entry name" value="HLH"/>
    <property type="match status" value="1"/>
</dbReference>
<dbReference type="GO" id="GO:0046983">
    <property type="term" value="F:protein dimerization activity"/>
    <property type="evidence" value="ECO:0007669"/>
    <property type="project" value="InterPro"/>
</dbReference>
<dbReference type="GO" id="GO:0045944">
    <property type="term" value="P:positive regulation of transcription by RNA polymerase II"/>
    <property type="evidence" value="ECO:0007669"/>
    <property type="project" value="TreeGrafter"/>
</dbReference>
<proteinExistence type="predicted"/>
<gene>
    <name evidence="3" type="ORF">PoB_005985200</name>
</gene>
<feature type="region of interest" description="Disordered" evidence="1">
    <location>
        <begin position="321"/>
        <end position="408"/>
    </location>
</feature>
<sequence length="457" mass="49600">MSSVRDVYSTSTASPASCCSATTDSECTDSAKVTEETYVNVMDTNRGFLPIVAVSKWRQGVLEDSGGSAQCESHEKNKNYVETVQISERNADIKYIECKRALEYPNSYESLHTASYKGDSVDHFHGFPHSLSDKHFGQLQQETKRVPGVKYSQEELRELRSKINSRERRRMHDLNSAMDSLRDVMPYAKGPSVRKLSKIATLTLARNYIQMLNKSVEEMKQLLEDVYRSGSSGGGGGCTGGSRLALSHHPYYLSHMGRSHQQQHQHSGFLPTAHTGPSHPHGHISLAGSPSTTQIQAVSLAAAAAAAAAGFPQTHLTSLHLHHSHSQHSPSYLSTPAPLPPLLSISDSNNTHPPSMQQMQPHQLPQHQQLPPSPQPSSISRGAQRDSPGSLRTVSSSHSALTPHVTPVVPSLGTNSLFQPPKVPSCTCASMTVYSGLHLHGGSHALVDSKLSTHSIP</sequence>
<feature type="region of interest" description="Disordered" evidence="1">
    <location>
        <begin position="256"/>
        <end position="289"/>
    </location>
</feature>
<evidence type="ECO:0000313" key="4">
    <source>
        <dbReference type="Proteomes" id="UP000735302"/>
    </source>
</evidence>
<dbReference type="PANTHER" id="PTHR19290">
    <property type="entry name" value="BASIC HELIX-LOOP-HELIX PROTEIN NEUROGENIN-RELATED"/>
    <property type="match status" value="1"/>
</dbReference>
<dbReference type="Proteomes" id="UP000735302">
    <property type="component" value="Unassembled WGS sequence"/>
</dbReference>
<dbReference type="PROSITE" id="PS50888">
    <property type="entry name" value="BHLH"/>
    <property type="match status" value="1"/>
</dbReference>
<feature type="domain" description="BHLH" evidence="2">
    <location>
        <begin position="158"/>
        <end position="212"/>
    </location>
</feature>
<dbReference type="PANTHER" id="PTHR19290:SF164">
    <property type="entry name" value="BHLH DOMAIN-CONTAINING PROTEIN"/>
    <property type="match status" value="1"/>
</dbReference>
<feature type="compositionally biased region" description="Low complexity" evidence="1">
    <location>
        <begin position="327"/>
        <end position="370"/>
    </location>
</feature>
<dbReference type="AlphaFoldDB" id="A0AAV4CN75"/>
<dbReference type="GO" id="GO:0007423">
    <property type="term" value="P:sensory organ development"/>
    <property type="evidence" value="ECO:0007669"/>
    <property type="project" value="TreeGrafter"/>
</dbReference>
<keyword evidence="4" id="KW-1185">Reference proteome</keyword>